<dbReference type="InterPro" id="IPR007235">
    <property type="entry name" value="Glyco_trans_28_C"/>
</dbReference>
<evidence type="ECO:0000313" key="3">
    <source>
        <dbReference type="Proteomes" id="UP000836841"/>
    </source>
</evidence>
<proteinExistence type="predicted"/>
<dbReference type="EMBL" id="OU466861">
    <property type="protein sequence ID" value="CAH2067127.1"/>
    <property type="molecule type" value="Genomic_DNA"/>
</dbReference>
<dbReference type="Proteomes" id="UP000836841">
    <property type="component" value="Chromosome 5"/>
</dbReference>
<name>A0AAU9SJ39_THLAR</name>
<feature type="domain" description="Glycosyl transferase family 28 C-terminal" evidence="1">
    <location>
        <begin position="3"/>
        <end position="82"/>
    </location>
</feature>
<dbReference type="AlphaFoldDB" id="A0AAU9SJ39"/>
<accession>A0AAU9SJ39</accession>
<dbReference type="SUPFAM" id="SSF53756">
    <property type="entry name" value="UDP-Glycosyltransferase/glycogen phosphorylase"/>
    <property type="match status" value="1"/>
</dbReference>
<evidence type="ECO:0000259" key="1">
    <source>
        <dbReference type="Pfam" id="PF04101"/>
    </source>
</evidence>
<reference evidence="2 3" key="1">
    <citation type="submission" date="2022-03" db="EMBL/GenBank/DDBJ databases">
        <authorList>
            <person name="Nunn A."/>
            <person name="Chopra R."/>
            <person name="Nunn A."/>
            <person name="Contreras Garrido A."/>
        </authorList>
    </citation>
    <scope>NUCLEOTIDE SEQUENCE [LARGE SCALE GENOMIC DNA]</scope>
</reference>
<dbReference type="GO" id="GO:0016758">
    <property type="term" value="F:hexosyltransferase activity"/>
    <property type="evidence" value="ECO:0007669"/>
    <property type="project" value="InterPro"/>
</dbReference>
<dbReference type="PANTHER" id="PTHR21015">
    <property type="entry name" value="UDP-N-ACETYLGLUCOSAMINE--N-ACETYLMURAMYL-(PENTAPEPTIDE) PYROPHOSPHORYL-UNDECAPRENOL N-ACETYLGLUCOSAMINE TRANSFERASE 1"/>
    <property type="match status" value="1"/>
</dbReference>
<protein>
    <recommendedName>
        <fullName evidence="1">Glycosyl transferase family 28 C-terminal domain-containing protein</fullName>
    </recommendedName>
</protein>
<dbReference type="PANTHER" id="PTHR21015:SF22">
    <property type="entry name" value="GLYCOSYLTRANSFERASE"/>
    <property type="match status" value="1"/>
</dbReference>
<keyword evidence="3" id="KW-1185">Reference proteome</keyword>
<sequence>MMFLRTIGVAYAAADLVVSRSGAMTCSEIMALGKPSILIPSPHSDEGDQVRTASLMADIVGSKVITEEELDSITLRAAMEDVLGN</sequence>
<dbReference type="Gene3D" id="3.40.50.2000">
    <property type="entry name" value="Glycogen Phosphorylase B"/>
    <property type="match status" value="1"/>
</dbReference>
<organism evidence="2 3">
    <name type="scientific">Thlaspi arvense</name>
    <name type="common">Field penny-cress</name>
    <dbReference type="NCBI Taxonomy" id="13288"/>
    <lineage>
        <taxon>Eukaryota</taxon>
        <taxon>Viridiplantae</taxon>
        <taxon>Streptophyta</taxon>
        <taxon>Embryophyta</taxon>
        <taxon>Tracheophyta</taxon>
        <taxon>Spermatophyta</taxon>
        <taxon>Magnoliopsida</taxon>
        <taxon>eudicotyledons</taxon>
        <taxon>Gunneridae</taxon>
        <taxon>Pentapetalae</taxon>
        <taxon>rosids</taxon>
        <taxon>malvids</taxon>
        <taxon>Brassicales</taxon>
        <taxon>Brassicaceae</taxon>
        <taxon>Thlaspideae</taxon>
        <taxon>Thlaspi</taxon>
    </lineage>
</organism>
<gene>
    <name evidence="2" type="ORF">TAV2_LOCUS17487</name>
</gene>
<evidence type="ECO:0000313" key="2">
    <source>
        <dbReference type="EMBL" id="CAH2067127.1"/>
    </source>
</evidence>
<dbReference type="Pfam" id="PF04101">
    <property type="entry name" value="Glyco_tran_28_C"/>
    <property type="match status" value="1"/>
</dbReference>